<keyword evidence="2" id="KW-1133">Transmembrane helix</keyword>
<dbReference type="AlphaFoldDB" id="A0A1G2A6L4"/>
<reference evidence="3 4" key="1">
    <citation type="journal article" date="2016" name="Nat. Commun.">
        <title>Thousands of microbial genomes shed light on interconnected biogeochemical processes in an aquifer system.</title>
        <authorList>
            <person name="Anantharaman K."/>
            <person name="Brown C.T."/>
            <person name="Hug L.A."/>
            <person name="Sharon I."/>
            <person name="Castelle C.J."/>
            <person name="Probst A.J."/>
            <person name="Thomas B.C."/>
            <person name="Singh A."/>
            <person name="Wilkins M.J."/>
            <person name="Karaoz U."/>
            <person name="Brodie E.L."/>
            <person name="Williams K.H."/>
            <person name="Hubbard S.S."/>
            <person name="Banfield J.F."/>
        </authorList>
    </citation>
    <scope>NUCLEOTIDE SEQUENCE [LARGE SCALE GENOMIC DNA]</scope>
</reference>
<feature type="transmembrane region" description="Helical" evidence="2">
    <location>
        <begin position="16"/>
        <end position="35"/>
    </location>
</feature>
<feature type="compositionally biased region" description="Polar residues" evidence="1">
    <location>
        <begin position="87"/>
        <end position="106"/>
    </location>
</feature>
<sequence>MINKLQNQPLSLKRKLIIGAVIVVSIVIVIPLWVLGLEKTLVKPRALSNNSKTNEEALEMLRQNVSETIQQFNELKSQIDSLKKSDANGNAPSEQLPSGPTLPVSN</sequence>
<dbReference type="Proteomes" id="UP000178315">
    <property type="component" value="Unassembled WGS sequence"/>
</dbReference>
<feature type="region of interest" description="Disordered" evidence="1">
    <location>
        <begin position="81"/>
        <end position="106"/>
    </location>
</feature>
<keyword evidence="2" id="KW-0472">Membrane</keyword>
<name>A0A1G2A6L4_9BACT</name>
<evidence type="ECO:0000256" key="1">
    <source>
        <dbReference type="SAM" id="MobiDB-lite"/>
    </source>
</evidence>
<protein>
    <submittedName>
        <fullName evidence="3">Uncharacterized protein</fullName>
    </submittedName>
</protein>
<evidence type="ECO:0000313" key="3">
    <source>
        <dbReference type="EMBL" id="OGY72391.1"/>
    </source>
</evidence>
<keyword evidence="2" id="KW-0812">Transmembrane</keyword>
<gene>
    <name evidence="3" type="ORF">A3H61_03675</name>
</gene>
<accession>A0A1G2A6L4</accession>
<comment type="caution">
    <text evidence="3">The sequence shown here is derived from an EMBL/GenBank/DDBJ whole genome shotgun (WGS) entry which is preliminary data.</text>
</comment>
<evidence type="ECO:0000256" key="2">
    <source>
        <dbReference type="SAM" id="Phobius"/>
    </source>
</evidence>
<organism evidence="3 4">
    <name type="scientific">Candidatus Jacksonbacteria bacterium RIFCSPLOWO2_02_FULL_44_20</name>
    <dbReference type="NCBI Taxonomy" id="1798460"/>
    <lineage>
        <taxon>Bacteria</taxon>
        <taxon>Candidatus Jacksoniibacteriota</taxon>
    </lineage>
</organism>
<proteinExistence type="predicted"/>
<evidence type="ECO:0000313" key="4">
    <source>
        <dbReference type="Proteomes" id="UP000178315"/>
    </source>
</evidence>
<dbReference type="EMBL" id="MHJU01000036">
    <property type="protein sequence ID" value="OGY72391.1"/>
    <property type="molecule type" value="Genomic_DNA"/>
</dbReference>